<dbReference type="PROSITE" id="PS50884">
    <property type="entry name" value="ZF_DOF_2"/>
    <property type="match status" value="1"/>
</dbReference>
<dbReference type="GO" id="GO:0003677">
    <property type="term" value="F:DNA binding"/>
    <property type="evidence" value="ECO:0007669"/>
    <property type="project" value="UniProtKB-UniRule"/>
</dbReference>
<dbReference type="Gene3D" id="1.10.1780.10">
    <property type="entry name" value="Clp, N-terminal domain"/>
    <property type="match status" value="1"/>
</dbReference>
<accession>A0A6V7QF51</accession>
<dbReference type="GO" id="GO:0008270">
    <property type="term" value="F:zinc ion binding"/>
    <property type="evidence" value="ECO:0007669"/>
    <property type="project" value="UniProtKB-KW"/>
</dbReference>
<feature type="domain" description="Dof-type" evidence="3">
    <location>
        <begin position="124"/>
        <end position="178"/>
    </location>
</feature>
<keyword evidence="1" id="KW-0539">Nucleus</keyword>
<feature type="region of interest" description="Disordered" evidence="2">
    <location>
        <begin position="1"/>
        <end position="85"/>
    </location>
</feature>
<dbReference type="GO" id="GO:0006355">
    <property type="term" value="P:regulation of DNA-templated transcription"/>
    <property type="evidence" value="ECO:0007669"/>
    <property type="project" value="InterPro"/>
</dbReference>
<evidence type="ECO:0000256" key="2">
    <source>
        <dbReference type="SAM" id="MobiDB-lite"/>
    </source>
</evidence>
<dbReference type="Pfam" id="PF02701">
    <property type="entry name" value="Zn_ribbon_Dof"/>
    <property type="match status" value="1"/>
</dbReference>
<dbReference type="InterPro" id="IPR036628">
    <property type="entry name" value="Clp_N_dom_sf"/>
</dbReference>
<proteinExistence type="predicted"/>
<gene>
    <name evidence="4" type="ORF">CB5_LOCUS24748</name>
</gene>
<feature type="region of interest" description="Disordered" evidence="2">
    <location>
        <begin position="327"/>
        <end position="367"/>
    </location>
</feature>
<dbReference type="InterPro" id="IPR051650">
    <property type="entry name" value="SL_signaling_regulator"/>
</dbReference>
<dbReference type="AlphaFoldDB" id="A0A6V7QF51"/>
<organism evidence="4">
    <name type="scientific">Ananas comosus var. bracteatus</name>
    <name type="common">red pineapple</name>
    <dbReference type="NCBI Taxonomy" id="296719"/>
    <lineage>
        <taxon>Eukaryota</taxon>
        <taxon>Viridiplantae</taxon>
        <taxon>Streptophyta</taxon>
        <taxon>Embryophyta</taxon>
        <taxon>Tracheophyta</taxon>
        <taxon>Spermatophyta</taxon>
        <taxon>Magnoliopsida</taxon>
        <taxon>Liliopsida</taxon>
        <taxon>Poales</taxon>
        <taxon>Bromeliaceae</taxon>
        <taxon>Bromelioideae</taxon>
        <taxon>Ananas</taxon>
    </lineage>
</organism>
<feature type="compositionally biased region" description="Pro residues" evidence="2">
    <location>
        <begin position="335"/>
        <end position="356"/>
    </location>
</feature>
<evidence type="ECO:0000256" key="1">
    <source>
        <dbReference type="PROSITE-ProRule" id="PRU00071"/>
    </source>
</evidence>
<keyword evidence="1" id="KW-0479">Metal-binding</keyword>
<name>A0A6V7QF51_ANACO</name>
<keyword evidence="1" id="KW-0863">Zinc-finger</keyword>
<protein>
    <recommendedName>
        <fullName evidence="3">Dof-type domain-containing protein</fullName>
    </recommendedName>
</protein>
<dbReference type="InterPro" id="IPR003851">
    <property type="entry name" value="Znf_Dof"/>
</dbReference>
<keyword evidence="1" id="KW-0238">DNA-binding</keyword>
<reference evidence="4" key="1">
    <citation type="submission" date="2020-07" db="EMBL/GenBank/DDBJ databases">
        <authorList>
            <person name="Lin J."/>
        </authorList>
    </citation>
    <scope>NUCLEOTIDE SEQUENCE</scope>
</reference>
<dbReference type="EMBL" id="LR862135">
    <property type="protein sequence ID" value="CAD1841537.1"/>
    <property type="molecule type" value="Genomic_DNA"/>
</dbReference>
<keyword evidence="1" id="KW-0862">Zinc</keyword>
<dbReference type="GO" id="GO:0005634">
    <property type="term" value="C:nucleus"/>
    <property type="evidence" value="ECO:0007669"/>
    <property type="project" value="UniProtKB-SubCell"/>
</dbReference>
<dbReference type="PANTHER" id="PTHR43572">
    <property type="entry name" value="CHAPERONE PROTEIN CLPD, CHLOROPLASTIC"/>
    <property type="match status" value="1"/>
</dbReference>
<comment type="subcellular location">
    <subcellularLocation>
        <location evidence="1">Nucleus</location>
    </subcellularLocation>
</comment>
<dbReference type="PANTHER" id="PTHR43572:SF38">
    <property type="entry name" value="PROTEIN SMAX1-LIKE 6"/>
    <property type="match status" value="1"/>
</dbReference>
<feature type="region of interest" description="Disordered" evidence="2">
    <location>
        <begin position="192"/>
        <end position="213"/>
    </location>
</feature>
<feature type="compositionally biased region" description="Low complexity" evidence="2">
    <location>
        <begin position="58"/>
        <end position="69"/>
    </location>
</feature>
<sequence length="367" mass="38885">MKQMFGFRGAASSPATPGATGDPRNPSRTPLPSEVAPWRSAPRSRFIFPPRTKKKKSLLSSSHQQQQSGSGSGGGGGLSDVAHTLPPCLQAAPRPKARAWQLRPAALPGLARWLAKIPQPEPALKCPRCDSTNTKFCYFNNYSISQPLYFCKTCRRYWIRGDTPTSPFKKTGLPSSSSSAASASSASSSSAAAAAAGSGHNRAAPPTPEEPPVWNSLMAAIKRSQANQRRNPVTFHLYQQQAAAAAAAASSSSSTFSGVKVELQQLVLAILDDPVVSRVFGEAGFRSCNIKLAILRPPPPFLRFPRAARCPPLFLCNFAAGDDFEARGFASPSRRPFPTPDPTPPPPPPPPPPPAVPSSNLSGRDGG</sequence>
<evidence type="ECO:0000259" key="3">
    <source>
        <dbReference type="PROSITE" id="PS50884"/>
    </source>
</evidence>
<evidence type="ECO:0000313" key="4">
    <source>
        <dbReference type="EMBL" id="CAD1841537.1"/>
    </source>
</evidence>